<keyword evidence="8" id="KW-0460">Magnesium</keyword>
<dbReference type="GO" id="GO:0005886">
    <property type="term" value="C:plasma membrane"/>
    <property type="evidence" value="ECO:0007669"/>
    <property type="project" value="UniProtKB-SubCell"/>
</dbReference>
<evidence type="ECO:0000256" key="2">
    <source>
        <dbReference type="ARBA" id="ARBA00006024"/>
    </source>
</evidence>
<dbReference type="GO" id="GO:0043682">
    <property type="term" value="F:P-type divalent copper transporter activity"/>
    <property type="evidence" value="ECO:0007669"/>
    <property type="project" value="TreeGrafter"/>
</dbReference>
<feature type="transmembrane region" description="Helical" evidence="13">
    <location>
        <begin position="177"/>
        <end position="200"/>
    </location>
</feature>
<dbReference type="Pfam" id="PF00702">
    <property type="entry name" value="Hydrolase"/>
    <property type="match status" value="1"/>
</dbReference>
<dbReference type="GO" id="GO:0016887">
    <property type="term" value="F:ATP hydrolysis activity"/>
    <property type="evidence" value="ECO:0007669"/>
    <property type="project" value="InterPro"/>
</dbReference>
<dbReference type="InterPro" id="IPR001757">
    <property type="entry name" value="P_typ_ATPase"/>
</dbReference>
<reference evidence="15 16" key="1">
    <citation type="submission" date="2020-08" db="EMBL/GenBank/DDBJ databases">
        <title>Bridging the membrane lipid divide: bacteria of the FCB group superphylum have the potential to synthesize archaeal ether lipids.</title>
        <authorList>
            <person name="Villanueva L."/>
            <person name="Von Meijenfeldt F.A.B."/>
            <person name="Westbye A.B."/>
            <person name="Yadav S."/>
            <person name="Hopmans E.C."/>
            <person name="Dutilh B.E."/>
            <person name="Sinninghe Damste J.S."/>
        </authorList>
    </citation>
    <scope>NUCLEOTIDE SEQUENCE [LARGE SCALE GENOMIC DNA]</scope>
    <source>
        <strain evidence="15">NIOZ-UU30</strain>
    </source>
</reference>
<feature type="transmembrane region" description="Helical" evidence="13">
    <location>
        <begin position="148"/>
        <end position="171"/>
    </location>
</feature>
<dbReference type="PANTHER" id="PTHR43520:SF5">
    <property type="entry name" value="CATION-TRANSPORTING P-TYPE ATPASE-RELATED"/>
    <property type="match status" value="1"/>
</dbReference>
<comment type="subcellular location">
    <subcellularLocation>
        <location evidence="1">Cell membrane</location>
        <topology evidence="1">Multi-pass membrane protein</topology>
    </subcellularLocation>
</comment>
<evidence type="ECO:0000256" key="7">
    <source>
        <dbReference type="ARBA" id="ARBA00022723"/>
    </source>
</evidence>
<evidence type="ECO:0000256" key="13">
    <source>
        <dbReference type="SAM" id="Phobius"/>
    </source>
</evidence>
<dbReference type="SUPFAM" id="SSF81653">
    <property type="entry name" value="Calcium ATPase, transduction domain A"/>
    <property type="match status" value="1"/>
</dbReference>
<evidence type="ECO:0000256" key="6">
    <source>
        <dbReference type="ARBA" id="ARBA00022692"/>
    </source>
</evidence>
<feature type="domain" description="P-type ATPase A" evidence="14">
    <location>
        <begin position="35"/>
        <end position="132"/>
    </location>
</feature>
<evidence type="ECO:0000256" key="10">
    <source>
        <dbReference type="ARBA" id="ARBA00022989"/>
    </source>
</evidence>
<accession>A0A8J6NXC3</accession>
<evidence type="ECO:0000256" key="5">
    <source>
        <dbReference type="ARBA" id="ARBA00022553"/>
    </source>
</evidence>
<dbReference type="PRINTS" id="PR00119">
    <property type="entry name" value="CATATPASE"/>
</dbReference>
<evidence type="ECO:0000256" key="12">
    <source>
        <dbReference type="ARBA" id="ARBA00023136"/>
    </source>
</evidence>
<keyword evidence="11" id="KW-0406">Ion transport</keyword>
<keyword evidence="9" id="KW-1278">Translocase</keyword>
<dbReference type="InterPro" id="IPR023298">
    <property type="entry name" value="ATPase_P-typ_TM_dom_sf"/>
</dbReference>
<evidence type="ECO:0000256" key="1">
    <source>
        <dbReference type="ARBA" id="ARBA00004651"/>
    </source>
</evidence>
<dbReference type="GO" id="GO:0005507">
    <property type="term" value="F:copper ion binding"/>
    <property type="evidence" value="ECO:0007669"/>
    <property type="project" value="TreeGrafter"/>
</dbReference>
<gene>
    <name evidence="15" type="ORF">H8E23_13945</name>
</gene>
<dbReference type="PROSITE" id="PS00154">
    <property type="entry name" value="ATPASE_E1_E2"/>
    <property type="match status" value="1"/>
</dbReference>
<keyword evidence="6 13" id="KW-0812">Transmembrane</keyword>
<keyword evidence="5" id="KW-0597">Phosphoprotein</keyword>
<evidence type="ECO:0000256" key="3">
    <source>
        <dbReference type="ARBA" id="ARBA00022448"/>
    </source>
</evidence>
<evidence type="ECO:0000256" key="11">
    <source>
        <dbReference type="ARBA" id="ARBA00023065"/>
    </source>
</evidence>
<sequence length="349" mass="37501">MLITLTLLGKTIERKAKDAVQQDLGNFFCLKPSKVKRCSNQFPGGRYVAAKMLRQGDFFKVQESEIIPADGLVVEGSGTIDESSLTGEALPIQKKTGNRVRSGTRVLQGALKVKAEAVGEASTLGQMIKIMEKALGQKIPLEGKTDRILRWFVPLVLLLAVTTGWACLIAGHSFETAIIRAVTVMVISCPCALGIAIPIARVAGISAAGNKGILVRDFSAFEKAQQTDTIVFDKTGTLTRGEWSLLDIIVMAPFDEKQILAPAAALEQKSDHYIAAAIAKRALQSAVLPAALTEIQCYQNGISGMFGADTIKIGSRSFIAQDETTSLTLSNVNVEDETLQSTVYMSYSS</sequence>
<dbReference type="Gene3D" id="2.70.150.10">
    <property type="entry name" value="Calcium-transporting ATPase, cytoplasmic transduction domain A"/>
    <property type="match status" value="1"/>
</dbReference>
<dbReference type="NCBIfam" id="TIGR01494">
    <property type="entry name" value="ATPase_P-type"/>
    <property type="match status" value="1"/>
</dbReference>
<dbReference type="GO" id="GO:0005524">
    <property type="term" value="F:ATP binding"/>
    <property type="evidence" value="ECO:0007669"/>
    <property type="project" value="InterPro"/>
</dbReference>
<dbReference type="InterPro" id="IPR008250">
    <property type="entry name" value="ATPase_P-typ_transduc_dom_A_sf"/>
</dbReference>
<evidence type="ECO:0000256" key="9">
    <source>
        <dbReference type="ARBA" id="ARBA00022967"/>
    </source>
</evidence>
<keyword evidence="7" id="KW-0479">Metal-binding</keyword>
<dbReference type="Gene3D" id="3.40.50.1000">
    <property type="entry name" value="HAD superfamily/HAD-like"/>
    <property type="match status" value="1"/>
</dbReference>
<dbReference type="InterPro" id="IPR059000">
    <property type="entry name" value="ATPase_P-type_domA"/>
</dbReference>
<dbReference type="InterPro" id="IPR018303">
    <property type="entry name" value="ATPase_P-typ_P_site"/>
</dbReference>
<evidence type="ECO:0000256" key="4">
    <source>
        <dbReference type="ARBA" id="ARBA00022475"/>
    </source>
</evidence>
<dbReference type="GO" id="GO:0055070">
    <property type="term" value="P:copper ion homeostasis"/>
    <property type="evidence" value="ECO:0007669"/>
    <property type="project" value="TreeGrafter"/>
</dbReference>
<keyword evidence="10 13" id="KW-1133">Transmembrane helix</keyword>
<dbReference type="SUPFAM" id="SSF81665">
    <property type="entry name" value="Calcium ATPase, transmembrane domain M"/>
    <property type="match status" value="1"/>
</dbReference>
<comment type="caution">
    <text evidence="15">The sequence shown here is derived from an EMBL/GenBank/DDBJ whole genome shotgun (WGS) entry which is preliminary data.</text>
</comment>
<protein>
    <submittedName>
        <fullName evidence="15">Cation-translocating P-type ATPase</fullName>
    </submittedName>
</protein>
<dbReference type="Pfam" id="PF00122">
    <property type="entry name" value="E1-E2_ATPase"/>
    <property type="match status" value="1"/>
</dbReference>
<dbReference type="EMBL" id="JACNJH010000196">
    <property type="protein sequence ID" value="MBC8362488.1"/>
    <property type="molecule type" value="Genomic_DNA"/>
</dbReference>
<organism evidence="15 16">
    <name type="scientific">Candidatus Desulfatibia profunda</name>
    <dbReference type="NCBI Taxonomy" id="2841695"/>
    <lineage>
        <taxon>Bacteria</taxon>
        <taxon>Pseudomonadati</taxon>
        <taxon>Thermodesulfobacteriota</taxon>
        <taxon>Desulfobacteria</taxon>
        <taxon>Desulfobacterales</taxon>
        <taxon>Desulfobacterales incertae sedis</taxon>
        <taxon>Candidatus Desulfatibia</taxon>
    </lineage>
</organism>
<proteinExistence type="inferred from homology"/>
<dbReference type="InterPro" id="IPR023214">
    <property type="entry name" value="HAD_sf"/>
</dbReference>
<dbReference type="AlphaFoldDB" id="A0A8J6NXC3"/>
<keyword evidence="3" id="KW-0813">Transport</keyword>
<dbReference type="InterPro" id="IPR023299">
    <property type="entry name" value="ATPase_P-typ_cyto_dom_N"/>
</dbReference>
<comment type="similarity">
    <text evidence="2">Belongs to the cation transport ATPase (P-type) (TC 3.A.3) family. Type IB subfamily.</text>
</comment>
<keyword evidence="4" id="KW-1003">Cell membrane</keyword>
<keyword evidence="12 13" id="KW-0472">Membrane</keyword>
<dbReference type="PANTHER" id="PTHR43520">
    <property type="entry name" value="ATP7, ISOFORM B"/>
    <property type="match status" value="1"/>
</dbReference>
<evidence type="ECO:0000259" key="14">
    <source>
        <dbReference type="Pfam" id="PF00122"/>
    </source>
</evidence>
<dbReference type="SUPFAM" id="SSF81660">
    <property type="entry name" value="Metal cation-transporting ATPase, ATP-binding domain N"/>
    <property type="match status" value="1"/>
</dbReference>
<dbReference type="Proteomes" id="UP000603434">
    <property type="component" value="Unassembled WGS sequence"/>
</dbReference>
<evidence type="ECO:0000313" key="15">
    <source>
        <dbReference type="EMBL" id="MBC8362488.1"/>
    </source>
</evidence>
<evidence type="ECO:0000256" key="8">
    <source>
        <dbReference type="ARBA" id="ARBA00022842"/>
    </source>
</evidence>
<dbReference type="Gene3D" id="3.40.1110.10">
    <property type="entry name" value="Calcium-transporting ATPase, cytoplasmic domain N"/>
    <property type="match status" value="1"/>
</dbReference>
<evidence type="ECO:0000313" key="16">
    <source>
        <dbReference type="Proteomes" id="UP000603434"/>
    </source>
</evidence>
<name>A0A8J6NXC3_9BACT</name>